<organism evidence="1 2">
    <name type="scientific">Pseudoalteromonas arctica</name>
    <dbReference type="NCBI Taxonomy" id="394751"/>
    <lineage>
        <taxon>Bacteria</taxon>
        <taxon>Pseudomonadati</taxon>
        <taxon>Pseudomonadota</taxon>
        <taxon>Gammaproteobacteria</taxon>
        <taxon>Alteromonadales</taxon>
        <taxon>Pseudoalteromonadaceae</taxon>
        <taxon>Pseudoalteromonas</taxon>
    </lineage>
</organism>
<dbReference type="Proteomes" id="UP001457661">
    <property type="component" value="Unassembled WGS sequence"/>
</dbReference>
<sequence>MQPDITNIPQHLAQYLYLQIKRPWLEAQLILDCENNNVLECKAHFIKADDETQHAIAVSENITELFKTLFDHAIKNKIENWQRAIFTITRQGQFNLNFERDNNDEEEVITAVPTR</sequence>
<keyword evidence="2" id="KW-1185">Reference proteome</keyword>
<name>A0ABU9TC81_9GAMM</name>
<dbReference type="SUPFAM" id="SSF160424">
    <property type="entry name" value="BH3703-like"/>
    <property type="match status" value="1"/>
</dbReference>
<proteinExistence type="predicted"/>
<dbReference type="Gene3D" id="3.30.500.20">
    <property type="entry name" value="BH3703-like domains"/>
    <property type="match status" value="1"/>
</dbReference>
<comment type="caution">
    <text evidence="1">The sequence shown here is derived from an EMBL/GenBank/DDBJ whole genome shotgun (WGS) entry which is preliminary data.</text>
</comment>
<dbReference type="EMBL" id="JBBMQX010000001">
    <property type="protein sequence ID" value="MEM5531313.1"/>
    <property type="molecule type" value="Genomic_DNA"/>
</dbReference>
<protein>
    <submittedName>
        <fullName evidence="1">DUF600 domain-containing protein</fullName>
    </submittedName>
</protein>
<dbReference type="RefSeq" id="WP_342879053.1">
    <property type="nucleotide sequence ID" value="NZ_JBBMQX010000001.1"/>
</dbReference>
<dbReference type="InterPro" id="IPR036170">
    <property type="entry name" value="YezG-like_sf"/>
</dbReference>
<evidence type="ECO:0000313" key="1">
    <source>
        <dbReference type="EMBL" id="MEM5531313.1"/>
    </source>
</evidence>
<gene>
    <name evidence="1" type="ORF">WNY57_02605</name>
</gene>
<accession>A0ABU9TC81</accession>
<evidence type="ECO:0000313" key="2">
    <source>
        <dbReference type="Proteomes" id="UP001457661"/>
    </source>
</evidence>
<reference evidence="1 2" key="1">
    <citation type="submission" date="2024-03" db="EMBL/GenBank/DDBJ databases">
        <title>Community enrichment and isolation of bacterial strains for fucoidan degradation.</title>
        <authorList>
            <person name="Sichert A."/>
        </authorList>
    </citation>
    <scope>NUCLEOTIDE SEQUENCE [LARGE SCALE GENOMIC DNA]</scope>
    <source>
        <strain evidence="1 2">AS26</strain>
    </source>
</reference>